<dbReference type="PROSITE" id="PS51732">
    <property type="entry name" value="ASN_GLN_ASE_3"/>
    <property type="match status" value="1"/>
</dbReference>
<sequence length="419" mass="45330">MIINGQEFAEGDRVKVQKGGRSYEGILMPSRSGNIVLKMSNGYNVGLAPEGSTVEFIEKSAPPAFRLAPHVHIENKQLPTVSILSTGGTIASRVDYRTGAVSSQFTPDDIMDSIPELTEIANYKGEVLSMIFSEDMDASIWQNLARAVHRHIKEGAHGVIITHGTDTLMYTAAALSFMVQSPVPIVLVGSQRSSDRPSSDNAMNAICAAAVAVSDIAGVTVVMHGSTSDDVCYVHRGTKVRKLHTSARTAFQSVNEAPIAKVDYATRAITVSGEYQKRGEKSLELRDKMDGRCALVKFYPGMPADIIDFYLDKGYKGLVIEGTGLGHVNSGWLPTVKKAIDSGMTIVMASQCINGRVCDRVYSTGIDLLNAGVIEGQDMLAETALVKLMWTLGQTTDPGEVRRIMETNIAGEINWRTQV</sequence>
<dbReference type="NCBIfam" id="TIGR00519">
    <property type="entry name" value="asnASE_I"/>
    <property type="match status" value="1"/>
</dbReference>
<feature type="domain" description="Asparaginase/glutaminase C-terminal" evidence="10">
    <location>
        <begin position="294"/>
        <end position="405"/>
    </location>
</feature>
<dbReference type="SMART" id="SM00870">
    <property type="entry name" value="Asparaginase"/>
    <property type="match status" value="1"/>
</dbReference>
<dbReference type="NCBIfam" id="TIGR02153">
    <property type="entry name" value="gatD_arch"/>
    <property type="match status" value="1"/>
</dbReference>
<dbReference type="PIRSF" id="PIRSF001220">
    <property type="entry name" value="L-ASNase_gatD"/>
    <property type="match status" value="1"/>
</dbReference>
<dbReference type="CDD" id="cd08962">
    <property type="entry name" value="GatD"/>
    <property type="match status" value="1"/>
</dbReference>
<dbReference type="InterPro" id="IPR027475">
    <property type="entry name" value="Asparaginase/glutaminase_AS2"/>
</dbReference>
<dbReference type="GO" id="GO:0050567">
    <property type="term" value="F:glutaminyl-tRNA synthase (glutamine-hydrolyzing) activity"/>
    <property type="evidence" value="ECO:0007669"/>
    <property type="project" value="UniProtKB-UniRule"/>
</dbReference>
<evidence type="ECO:0000256" key="4">
    <source>
        <dbReference type="ARBA" id="ARBA00022917"/>
    </source>
</evidence>
<keyword evidence="3 5" id="KW-0067">ATP-binding</keyword>
<dbReference type="SUPFAM" id="SSF53774">
    <property type="entry name" value="Glutaminase/Asparaginase"/>
    <property type="match status" value="1"/>
</dbReference>
<keyword evidence="12" id="KW-0378">Hydrolase</keyword>
<dbReference type="PROSITE" id="PS00917">
    <property type="entry name" value="ASN_GLN_ASE_2"/>
    <property type="match status" value="1"/>
</dbReference>
<evidence type="ECO:0000256" key="7">
    <source>
        <dbReference type="PROSITE-ProRule" id="PRU10100"/>
    </source>
</evidence>
<gene>
    <name evidence="12" type="primary">ansB</name>
    <name evidence="5" type="synonym">gatD</name>
    <name evidence="12" type="ORF">RCIX272</name>
</gene>
<dbReference type="Pfam" id="PF00710">
    <property type="entry name" value="Asparaginase"/>
    <property type="match status" value="1"/>
</dbReference>
<evidence type="ECO:0000259" key="11">
    <source>
        <dbReference type="Pfam" id="PF18195"/>
    </source>
</evidence>
<dbReference type="Pfam" id="PF17763">
    <property type="entry name" value="Asparaginase_C"/>
    <property type="match status" value="1"/>
</dbReference>
<keyword evidence="2 5" id="KW-0547">Nucleotide-binding</keyword>
<evidence type="ECO:0000256" key="8">
    <source>
        <dbReference type="RuleBase" id="RU004457"/>
    </source>
</evidence>
<dbReference type="SUPFAM" id="SSF141300">
    <property type="entry name" value="GatD N-terminal domain-like"/>
    <property type="match status" value="1"/>
</dbReference>
<protein>
    <recommendedName>
        <fullName evidence="5 8">Glutamyl-tRNA(Gln) amidotransferase subunit D</fullName>
        <shortName evidence="5">Glu-ADT subunit D</shortName>
        <ecNumber evidence="5 8">6.3.5.-</ecNumber>
    </recommendedName>
</protein>
<dbReference type="EMBL" id="AM114193">
    <property type="protein sequence ID" value="CAJ35740.1"/>
    <property type="molecule type" value="Genomic_DNA"/>
</dbReference>
<evidence type="ECO:0000313" key="13">
    <source>
        <dbReference type="Proteomes" id="UP000000663"/>
    </source>
</evidence>
<dbReference type="InterPro" id="IPR037222">
    <property type="entry name" value="GatD_N_sf"/>
</dbReference>
<dbReference type="InterPro" id="IPR006033">
    <property type="entry name" value="AsnA_fam"/>
</dbReference>
<dbReference type="AlphaFoldDB" id="Q0W7A3"/>
<dbReference type="GO" id="GO:0004067">
    <property type="term" value="F:asparaginase activity"/>
    <property type="evidence" value="ECO:0007669"/>
    <property type="project" value="UniProtKB-UniRule"/>
</dbReference>
<feature type="domain" description="L-asparaginase N-terminal" evidence="9">
    <location>
        <begin position="81"/>
        <end position="263"/>
    </location>
</feature>
<dbReference type="Gene3D" id="3.40.50.1170">
    <property type="entry name" value="L-asparaginase, N-terminal domain"/>
    <property type="match status" value="1"/>
</dbReference>
<dbReference type="GO" id="GO:0006412">
    <property type="term" value="P:translation"/>
    <property type="evidence" value="ECO:0007669"/>
    <property type="project" value="UniProtKB-UniRule"/>
</dbReference>
<dbReference type="GO" id="GO:0005524">
    <property type="term" value="F:ATP binding"/>
    <property type="evidence" value="ECO:0007669"/>
    <property type="project" value="UniProtKB-KW"/>
</dbReference>
<dbReference type="InterPro" id="IPR040919">
    <property type="entry name" value="Asparaginase_C"/>
</dbReference>
<dbReference type="EC" id="6.3.5.-" evidence="5 8"/>
<feature type="active site" evidence="5 6">
    <location>
        <position position="89"/>
    </location>
</feature>
<dbReference type="GO" id="GO:0006520">
    <property type="term" value="P:amino acid metabolic process"/>
    <property type="evidence" value="ECO:0007669"/>
    <property type="project" value="InterPro"/>
</dbReference>
<dbReference type="KEGG" id="rci:RCIX272"/>
<dbReference type="Gene3D" id="3.40.50.40">
    <property type="match status" value="1"/>
</dbReference>
<dbReference type="GO" id="GO:0006450">
    <property type="term" value="P:regulation of translational fidelity"/>
    <property type="evidence" value="ECO:0007669"/>
    <property type="project" value="InterPro"/>
</dbReference>
<comment type="function">
    <text evidence="5 8">Allows the formation of correctly charged Gln-tRNA(Gln) through the transamidation of misacylated Glu-tRNA(Gln) in organisms which lack glutaminyl-tRNA synthetase. The reaction takes place in the presence of glutamine and ATP through an activated gamma-phospho-Glu-tRNA(Gln). The GatDE system is specific for glutamate and does not act on aspartate.</text>
</comment>
<dbReference type="Pfam" id="PF18195">
    <property type="entry name" value="GatD_N"/>
    <property type="match status" value="1"/>
</dbReference>
<comment type="catalytic activity">
    <reaction evidence="5 8">
        <text>L-glutamyl-tRNA(Gln) + L-glutamine + ATP + H2O = L-glutaminyl-tRNA(Gln) + L-glutamate + ADP + phosphate + H(+)</text>
        <dbReference type="Rhea" id="RHEA:17521"/>
        <dbReference type="Rhea" id="RHEA-COMP:9681"/>
        <dbReference type="Rhea" id="RHEA-COMP:9684"/>
        <dbReference type="ChEBI" id="CHEBI:15377"/>
        <dbReference type="ChEBI" id="CHEBI:15378"/>
        <dbReference type="ChEBI" id="CHEBI:29985"/>
        <dbReference type="ChEBI" id="CHEBI:30616"/>
        <dbReference type="ChEBI" id="CHEBI:43474"/>
        <dbReference type="ChEBI" id="CHEBI:58359"/>
        <dbReference type="ChEBI" id="CHEBI:78520"/>
        <dbReference type="ChEBI" id="CHEBI:78521"/>
        <dbReference type="ChEBI" id="CHEBI:456216"/>
    </reaction>
</comment>
<feature type="active site" evidence="5">
    <location>
        <position position="242"/>
    </location>
</feature>
<dbReference type="HAMAP" id="MF_00586">
    <property type="entry name" value="GatD"/>
    <property type="match status" value="1"/>
</dbReference>
<feature type="active site" evidence="5">
    <location>
        <position position="166"/>
    </location>
</feature>
<keyword evidence="1 5" id="KW-0436">Ligase</keyword>
<comment type="similarity">
    <text evidence="5 8">Belongs to the asparaginase 1 family. GatD subfamily.</text>
</comment>
<proteinExistence type="inferred from homology"/>
<dbReference type="Proteomes" id="UP000000663">
    <property type="component" value="Chromosome"/>
</dbReference>
<keyword evidence="13" id="KW-1185">Reference proteome</keyword>
<dbReference type="InterPro" id="IPR027474">
    <property type="entry name" value="L-asparaginase_N"/>
</dbReference>
<dbReference type="PIRSF" id="PIRSF500175">
    <property type="entry name" value="Glu_ADT_D"/>
    <property type="match status" value="1"/>
</dbReference>
<dbReference type="InterPro" id="IPR006034">
    <property type="entry name" value="Asparaginase/glutaminase-like"/>
</dbReference>
<dbReference type="PANTHER" id="PTHR11707:SF28">
    <property type="entry name" value="60 KDA LYSOPHOSPHOLIPASE"/>
    <property type="match status" value="1"/>
</dbReference>
<evidence type="ECO:0000256" key="5">
    <source>
        <dbReference type="HAMAP-Rule" id="MF_00586"/>
    </source>
</evidence>
<name>Q0W7A3_METAR</name>
<evidence type="ECO:0000256" key="6">
    <source>
        <dbReference type="PROSITE-ProRule" id="PRU10099"/>
    </source>
</evidence>
<evidence type="ECO:0000256" key="1">
    <source>
        <dbReference type="ARBA" id="ARBA00022598"/>
    </source>
</evidence>
<dbReference type="PATRIC" id="fig|351160.9.peg.2494"/>
<dbReference type="InterPro" id="IPR036152">
    <property type="entry name" value="Asp/glu_Ase-like_sf"/>
</dbReference>
<dbReference type="InterPro" id="IPR027473">
    <property type="entry name" value="L-asparaginase_C"/>
</dbReference>
<keyword evidence="4 5" id="KW-0648">Protein biosynthesis</keyword>
<dbReference type="GeneID" id="5145278"/>
<dbReference type="PROSITE" id="PS00144">
    <property type="entry name" value="ASN_GLN_ASE_1"/>
    <property type="match status" value="1"/>
</dbReference>
<evidence type="ECO:0000259" key="9">
    <source>
        <dbReference type="Pfam" id="PF00710"/>
    </source>
</evidence>
<reference evidence="12 13" key="1">
    <citation type="journal article" date="2006" name="Science">
        <title>Genome of rice cluster I archaea -- the key methane producers in the rice rhizosphere.</title>
        <authorList>
            <person name="Erkel C."/>
            <person name="Kube M."/>
            <person name="Reinhardt R."/>
            <person name="Liesack W."/>
        </authorList>
    </citation>
    <scope>NUCLEOTIDE SEQUENCE [LARGE SCALE GENOMIC DNA]</scope>
    <source>
        <strain evidence="13">DSM 22066 / NBRC 105507 / MRE50</strain>
    </source>
</reference>
<dbReference type="InterPro" id="IPR011878">
    <property type="entry name" value="GatD"/>
</dbReference>
<evidence type="ECO:0000313" key="12">
    <source>
        <dbReference type="EMBL" id="CAJ35740.1"/>
    </source>
</evidence>
<dbReference type="RefSeq" id="WP_012036759.1">
    <property type="nucleotide sequence ID" value="NC_009464.1"/>
</dbReference>
<evidence type="ECO:0000259" key="10">
    <source>
        <dbReference type="Pfam" id="PF17763"/>
    </source>
</evidence>
<dbReference type="InterPro" id="IPR037152">
    <property type="entry name" value="L-asparaginase_N_sf"/>
</dbReference>
<organism evidence="12 13">
    <name type="scientific">Methanocella arvoryzae (strain DSM 22066 / NBRC 105507 / MRE50)</name>
    <dbReference type="NCBI Taxonomy" id="351160"/>
    <lineage>
        <taxon>Archaea</taxon>
        <taxon>Methanobacteriati</taxon>
        <taxon>Methanobacteriota</taxon>
        <taxon>Stenosarchaea group</taxon>
        <taxon>Methanomicrobia</taxon>
        <taxon>Methanocellales</taxon>
        <taxon>Methanocellaceae</taxon>
        <taxon>Methanocella</taxon>
    </lineage>
</organism>
<evidence type="ECO:0000256" key="2">
    <source>
        <dbReference type="ARBA" id="ARBA00022741"/>
    </source>
</evidence>
<dbReference type="InterPro" id="IPR040918">
    <property type="entry name" value="GatD_N"/>
</dbReference>
<feature type="domain" description="GatD N-terminal" evidence="11">
    <location>
        <begin position="8"/>
        <end position="57"/>
    </location>
</feature>
<evidence type="ECO:0000256" key="3">
    <source>
        <dbReference type="ARBA" id="ARBA00022840"/>
    </source>
</evidence>
<dbReference type="PANTHER" id="PTHR11707">
    <property type="entry name" value="L-ASPARAGINASE"/>
    <property type="match status" value="1"/>
</dbReference>
<dbReference type="eggNOG" id="arCOG01924">
    <property type="taxonomic scope" value="Archaea"/>
</dbReference>
<comment type="subunit">
    <text evidence="5 8">Heterodimer of GatD and GatE.</text>
</comment>
<accession>Q0W7A3</accession>
<dbReference type="NCBIfam" id="NF003217">
    <property type="entry name" value="PRK04183.1"/>
    <property type="match status" value="1"/>
</dbReference>
<dbReference type="PRINTS" id="PR00139">
    <property type="entry name" value="ASNGLNASE"/>
</dbReference>
<feature type="active site" evidence="5 7">
    <location>
        <position position="165"/>
    </location>
</feature>
<dbReference type="Gene3D" id="2.30.30.520">
    <property type="match status" value="1"/>
</dbReference>
<dbReference type="InterPro" id="IPR020827">
    <property type="entry name" value="Asparaginase/glutaminase_AS1"/>
</dbReference>
<dbReference type="STRING" id="351160.RCIX272"/>